<evidence type="ECO:0000256" key="1">
    <source>
        <dbReference type="SAM" id="Phobius"/>
    </source>
</evidence>
<feature type="transmembrane region" description="Helical" evidence="1">
    <location>
        <begin position="31"/>
        <end position="50"/>
    </location>
</feature>
<protein>
    <submittedName>
        <fullName evidence="3">Permease of the drug/metabolite transporter (DMT) superfamily</fullName>
    </submittedName>
</protein>
<dbReference type="eggNOG" id="COG0697">
    <property type="taxonomic scope" value="Bacteria"/>
</dbReference>
<feature type="domain" description="EamA" evidence="2">
    <location>
        <begin position="6"/>
        <end position="135"/>
    </location>
</feature>
<dbReference type="EMBL" id="ASRX01000049">
    <property type="protein sequence ID" value="EYF03292.1"/>
    <property type="molecule type" value="Genomic_DNA"/>
</dbReference>
<evidence type="ECO:0000313" key="4">
    <source>
        <dbReference type="Proteomes" id="UP000019678"/>
    </source>
</evidence>
<dbReference type="Proteomes" id="UP000019678">
    <property type="component" value="Unassembled WGS sequence"/>
</dbReference>
<reference evidence="3 4" key="1">
    <citation type="submission" date="2013-05" db="EMBL/GenBank/DDBJ databases">
        <title>Genome assembly of Chondromyces apiculatus DSM 436.</title>
        <authorList>
            <person name="Sharma G."/>
            <person name="Khatri I."/>
            <person name="Kaur C."/>
            <person name="Mayilraj S."/>
            <person name="Subramanian S."/>
        </authorList>
    </citation>
    <scope>NUCLEOTIDE SEQUENCE [LARGE SCALE GENOMIC DNA]</scope>
    <source>
        <strain evidence="3 4">DSM 436</strain>
    </source>
</reference>
<feature type="transmembrane region" description="Helical" evidence="1">
    <location>
        <begin position="146"/>
        <end position="164"/>
    </location>
</feature>
<gene>
    <name evidence="3" type="ORF">CAP_5796</name>
</gene>
<feature type="domain" description="EamA" evidence="2">
    <location>
        <begin position="149"/>
        <end position="280"/>
    </location>
</feature>
<dbReference type="AlphaFoldDB" id="A0A017T2R2"/>
<sequence>MTAPTLSGLLAITFWSTLALLTTTTGALPPFQILAITFAVSALLGLVLLLRPGGPGLLALRQPPRAAALSTLALFGYHALYFVALKRAPAVEANLLNYLWPLLIVLFAAFLPGARIRAPQIVGALLGLLAAVLLLGRGRVPHLDPAYLPGYAAALAAALTWSAYSVANRRFSHVSSAAIVGPCLAVSLLGAAAHVLVERTIAPTPSQWIVLAAMGLGPVGAAFWLWDTGTKRGDIGLLGTLSYAAPVLSTGLLLAFGRAEPHWTQAAALALLLLGATLSVRASTARGGLGERGDRGAGGTHARS</sequence>
<keyword evidence="1" id="KW-0472">Membrane</keyword>
<dbReference type="Pfam" id="PF00892">
    <property type="entry name" value="EamA"/>
    <property type="match status" value="2"/>
</dbReference>
<evidence type="ECO:0000313" key="3">
    <source>
        <dbReference type="EMBL" id="EYF03292.1"/>
    </source>
</evidence>
<dbReference type="InterPro" id="IPR037185">
    <property type="entry name" value="EmrE-like"/>
</dbReference>
<feature type="transmembrane region" description="Helical" evidence="1">
    <location>
        <begin position="176"/>
        <end position="196"/>
    </location>
</feature>
<keyword evidence="1" id="KW-1133">Transmembrane helix</keyword>
<evidence type="ECO:0000259" key="2">
    <source>
        <dbReference type="Pfam" id="PF00892"/>
    </source>
</evidence>
<dbReference type="SUPFAM" id="SSF103481">
    <property type="entry name" value="Multidrug resistance efflux transporter EmrE"/>
    <property type="match status" value="2"/>
</dbReference>
<feature type="transmembrane region" description="Helical" evidence="1">
    <location>
        <begin position="121"/>
        <end position="140"/>
    </location>
</feature>
<feature type="transmembrane region" description="Helical" evidence="1">
    <location>
        <begin position="95"/>
        <end position="114"/>
    </location>
</feature>
<dbReference type="PANTHER" id="PTHR22911:SF76">
    <property type="entry name" value="EAMA DOMAIN-CONTAINING PROTEIN"/>
    <property type="match status" value="1"/>
</dbReference>
<organism evidence="3 4">
    <name type="scientific">Chondromyces apiculatus DSM 436</name>
    <dbReference type="NCBI Taxonomy" id="1192034"/>
    <lineage>
        <taxon>Bacteria</taxon>
        <taxon>Pseudomonadati</taxon>
        <taxon>Myxococcota</taxon>
        <taxon>Polyangia</taxon>
        <taxon>Polyangiales</taxon>
        <taxon>Polyangiaceae</taxon>
        <taxon>Chondromyces</taxon>
    </lineage>
</organism>
<dbReference type="RefSeq" id="WP_063748762.1">
    <property type="nucleotide sequence ID" value="NZ_ASRX01000049.1"/>
</dbReference>
<accession>A0A017T2R2</accession>
<dbReference type="PANTHER" id="PTHR22911">
    <property type="entry name" value="ACYL-MALONYL CONDENSING ENZYME-RELATED"/>
    <property type="match status" value="1"/>
</dbReference>
<feature type="transmembrane region" description="Helical" evidence="1">
    <location>
        <begin position="66"/>
        <end position="83"/>
    </location>
</feature>
<feature type="transmembrane region" description="Helical" evidence="1">
    <location>
        <begin position="208"/>
        <end position="226"/>
    </location>
</feature>
<dbReference type="GO" id="GO:0016020">
    <property type="term" value="C:membrane"/>
    <property type="evidence" value="ECO:0007669"/>
    <property type="project" value="InterPro"/>
</dbReference>
<dbReference type="OrthoDB" id="9795732at2"/>
<comment type="caution">
    <text evidence="3">The sequence shown here is derived from an EMBL/GenBank/DDBJ whole genome shotgun (WGS) entry which is preliminary data.</text>
</comment>
<keyword evidence="4" id="KW-1185">Reference proteome</keyword>
<dbReference type="InterPro" id="IPR000620">
    <property type="entry name" value="EamA_dom"/>
</dbReference>
<dbReference type="STRING" id="1192034.CAP_5796"/>
<keyword evidence="1" id="KW-0812">Transmembrane</keyword>
<proteinExistence type="predicted"/>
<name>A0A017T2R2_9BACT</name>
<feature type="transmembrane region" description="Helical" evidence="1">
    <location>
        <begin position="235"/>
        <end position="256"/>
    </location>
</feature>
<feature type="transmembrane region" description="Helical" evidence="1">
    <location>
        <begin position="262"/>
        <end position="282"/>
    </location>
</feature>